<evidence type="ECO:0000256" key="10">
    <source>
        <dbReference type="ARBA" id="ARBA00022723"/>
    </source>
</evidence>
<evidence type="ECO:0000256" key="7">
    <source>
        <dbReference type="ARBA" id="ARBA00012161"/>
    </source>
</evidence>
<evidence type="ECO:0000256" key="14">
    <source>
        <dbReference type="ARBA" id="ARBA00022842"/>
    </source>
</evidence>
<proteinExistence type="inferred from homology"/>
<evidence type="ECO:0000256" key="16">
    <source>
        <dbReference type="ARBA" id="ARBA00023015"/>
    </source>
</evidence>
<keyword evidence="15" id="KW-0694">RNA-binding</keyword>
<keyword evidence="8" id="KW-0963">Cytoplasm</keyword>
<keyword evidence="16" id="KW-0805">Transcription regulation</keyword>
<keyword evidence="9" id="KW-0540">Nuclease</keyword>
<evidence type="ECO:0000313" key="22">
    <source>
        <dbReference type="Proteomes" id="UP000015453"/>
    </source>
</evidence>
<name>S8C8H7_9LAMI</name>
<evidence type="ECO:0000256" key="15">
    <source>
        <dbReference type="ARBA" id="ARBA00022884"/>
    </source>
</evidence>
<dbReference type="PANTHER" id="PTHR12121">
    <property type="entry name" value="CARBON CATABOLITE REPRESSOR PROTEIN 4"/>
    <property type="match status" value="1"/>
</dbReference>
<reference evidence="21 22" key="1">
    <citation type="journal article" date="2013" name="BMC Genomics">
        <title>The miniature genome of a carnivorous plant Genlisea aurea contains a low number of genes and short non-coding sequences.</title>
        <authorList>
            <person name="Leushkin E.V."/>
            <person name="Sutormin R.A."/>
            <person name="Nabieva E.R."/>
            <person name="Penin A.A."/>
            <person name="Kondrashov A.S."/>
            <person name="Logacheva M.D."/>
        </authorList>
    </citation>
    <scope>NUCLEOTIDE SEQUENCE [LARGE SCALE GENOMIC DNA]</scope>
</reference>
<dbReference type="GO" id="GO:0005737">
    <property type="term" value="C:cytoplasm"/>
    <property type="evidence" value="ECO:0007669"/>
    <property type="project" value="UniProtKB-SubCell"/>
</dbReference>
<comment type="subcellular location">
    <subcellularLocation>
        <location evidence="4">Cytoplasm</location>
    </subcellularLocation>
    <subcellularLocation>
        <location evidence="3">Nucleus</location>
    </subcellularLocation>
</comment>
<evidence type="ECO:0000256" key="12">
    <source>
        <dbReference type="ARBA" id="ARBA00022801"/>
    </source>
</evidence>
<feature type="non-terminal residue" evidence="21">
    <location>
        <position position="1"/>
    </location>
</feature>
<comment type="cofactor">
    <cofactor evidence="2">
        <name>Mg(2+)</name>
        <dbReference type="ChEBI" id="CHEBI:18420"/>
    </cofactor>
</comment>
<dbReference type="Gene3D" id="3.60.10.10">
    <property type="entry name" value="Endonuclease/exonuclease/phosphatase"/>
    <property type="match status" value="1"/>
</dbReference>
<gene>
    <name evidence="21" type="ORF">M569_11614</name>
</gene>
<evidence type="ECO:0000256" key="4">
    <source>
        <dbReference type="ARBA" id="ARBA00004496"/>
    </source>
</evidence>
<dbReference type="GO" id="GO:0003723">
    <property type="term" value="F:RNA binding"/>
    <property type="evidence" value="ECO:0007669"/>
    <property type="project" value="UniProtKB-KW"/>
</dbReference>
<dbReference type="InterPro" id="IPR050410">
    <property type="entry name" value="CCR4/nocturin_mRNA_transcr"/>
</dbReference>
<evidence type="ECO:0000256" key="18">
    <source>
        <dbReference type="ARBA" id="ARBA00023242"/>
    </source>
</evidence>
<keyword evidence="14" id="KW-0460">Magnesium</keyword>
<dbReference type="Proteomes" id="UP000015453">
    <property type="component" value="Unassembled WGS sequence"/>
</dbReference>
<feature type="domain" description="Endonuclease/exonuclease/phosphatase" evidence="20">
    <location>
        <begin position="197"/>
        <end position="528"/>
    </location>
</feature>
<organism evidence="21 22">
    <name type="scientific">Genlisea aurea</name>
    <dbReference type="NCBI Taxonomy" id="192259"/>
    <lineage>
        <taxon>Eukaryota</taxon>
        <taxon>Viridiplantae</taxon>
        <taxon>Streptophyta</taxon>
        <taxon>Embryophyta</taxon>
        <taxon>Tracheophyta</taxon>
        <taxon>Spermatophyta</taxon>
        <taxon>Magnoliopsida</taxon>
        <taxon>eudicotyledons</taxon>
        <taxon>Gunneridae</taxon>
        <taxon>Pentapetalae</taxon>
        <taxon>asterids</taxon>
        <taxon>lamiids</taxon>
        <taxon>Lamiales</taxon>
        <taxon>Lentibulariaceae</taxon>
        <taxon>Genlisea</taxon>
    </lineage>
</organism>
<dbReference type="EMBL" id="AUSU01005650">
    <property type="protein sequence ID" value="EPS63174.1"/>
    <property type="molecule type" value="Genomic_DNA"/>
</dbReference>
<evidence type="ECO:0000256" key="1">
    <source>
        <dbReference type="ARBA" id="ARBA00001663"/>
    </source>
</evidence>
<dbReference type="PANTHER" id="PTHR12121:SF34">
    <property type="entry name" value="PROTEIN ANGEL"/>
    <property type="match status" value="1"/>
</dbReference>
<evidence type="ECO:0000256" key="6">
    <source>
        <dbReference type="ARBA" id="ARBA00011757"/>
    </source>
</evidence>
<feature type="non-terminal residue" evidence="21">
    <location>
        <position position="539"/>
    </location>
</feature>
<sequence length="539" mass="59631">YRIQSDKKVAVCSVHPAEQATVQCLGCIKAKVPISKSYHCTIKCFSDAWQHHRVLHERAAAAMNDGDEIYGRLNSSTSIAVNNNPSQLNPSLSNGMTAIFPATVTQRNGGEIWVEIGRSKTYTPMADDIGHALKFECFVIDAEAKLPVGVPTTLTTSRVIPAPSPTPRRMISVGGIDIPGHPELENRTLFGGTFTVLSYNILSDAYATSEKYSYCPSWALAWTYRKQNLLREIVGYRADILCLQEVQSDHYEDFFAPELDKHGYQALLKKKTTEVYGANVNTVDGCATFFRRDRFSHVKKYEVEFNKAAQSLIDALVPNVQKKTASNRLIKDNVSLIVVLEARFNNQSSDNLGRRQLICVANTHVNIPQELKDVKIWQVHTLLKGLEKIAASADIPMLVCGDFNSVPGSAPHSLLAVGKVEHLHPDLVVDPLGIVRPATKLTHQLPLVSAYAAFGRAGNGLALEQRRKIDPATHEPLFTNCTRDFIGTSDYIFYSADSLSVESLLELLDEEGVRKDTALPSPEWSSDHIALLAEFRCKP</sequence>
<comment type="function">
    <text evidence="19">Acts as a catalytic component of the CCR4-NOT core complex, which in the nucleus seems to be a general transcription factor, and in the cytoplasm the major mRNA deadenylase involved in mRNA turnover.</text>
</comment>
<dbReference type="CDD" id="cd09097">
    <property type="entry name" value="Deadenylase_CCR4"/>
    <property type="match status" value="1"/>
</dbReference>
<evidence type="ECO:0000256" key="2">
    <source>
        <dbReference type="ARBA" id="ARBA00001946"/>
    </source>
</evidence>
<evidence type="ECO:0000256" key="19">
    <source>
        <dbReference type="ARBA" id="ARBA00054840"/>
    </source>
</evidence>
<evidence type="ECO:0000313" key="21">
    <source>
        <dbReference type="EMBL" id="EPS63174.1"/>
    </source>
</evidence>
<evidence type="ECO:0000256" key="9">
    <source>
        <dbReference type="ARBA" id="ARBA00022722"/>
    </source>
</evidence>
<dbReference type="EC" id="3.1.13.4" evidence="7"/>
<comment type="similarity">
    <text evidence="5">Belongs to the CCR4/nocturin family.</text>
</comment>
<dbReference type="GO" id="GO:0046872">
    <property type="term" value="F:metal ion binding"/>
    <property type="evidence" value="ECO:0007669"/>
    <property type="project" value="UniProtKB-KW"/>
</dbReference>
<keyword evidence="17" id="KW-0804">Transcription</keyword>
<comment type="catalytic activity">
    <reaction evidence="1">
        <text>Exonucleolytic cleavage of poly(A) to 5'-AMP.</text>
        <dbReference type="EC" id="3.1.13.4"/>
    </reaction>
</comment>
<accession>S8C8H7</accession>
<evidence type="ECO:0000256" key="11">
    <source>
        <dbReference type="ARBA" id="ARBA00022737"/>
    </source>
</evidence>
<dbReference type="GO" id="GO:0005634">
    <property type="term" value="C:nucleus"/>
    <property type="evidence" value="ECO:0007669"/>
    <property type="project" value="UniProtKB-SubCell"/>
</dbReference>
<dbReference type="FunFam" id="3.60.10.10:FF:000016">
    <property type="entry name" value="Carbon catabolite repressor protein 4 1"/>
    <property type="match status" value="1"/>
</dbReference>
<keyword evidence="11" id="KW-0677">Repeat</keyword>
<evidence type="ECO:0000256" key="17">
    <source>
        <dbReference type="ARBA" id="ARBA00023163"/>
    </source>
</evidence>
<dbReference type="AlphaFoldDB" id="S8C8H7"/>
<keyword evidence="13" id="KW-0269">Exonuclease</keyword>
<dbReference type="OrthoDB" id="428734at2759"/>
<dbReference type="InterPro" id="IPR005135">
    <property type="entry name" value="Endo/exonuclease/phosphatase"/>
</dbReference>
<keyword evidence="12" id="KW-0378">Hydrolase</keyword>
<dbReference type="Pfam" id="PF03372">
    <property type="entry name" value="Exo_endo_phos"/>
    <property type="match status" value="1"/>
</dbReference>
<dbReference type="SUPFAM" id="SSF56219">
    <property type="entry name" value="DNase I-like"/>
    <property type="match status" value="1"/>
</dbReference>
<evidence type="ECO:0000256" key="8">
    <source>
        <dbReference type="ARBA" id="ARBA00022490"/>
    </source>
</evidence>
<keyword evidence="18" id="KW-0539">Nucleus</keyword>
<evidence type="ECO:0000256" key="5">
    <source>
        <dbReference type="ARBA" id="ARBA00010774"/>
    </source>
</evidence>
<evidence type="ECO:0000259" key="20">
    <source>
        <dbReference type="Pfam" id="PF03372"/>
    </source>
</evidence>
<comment type="subunit">
    <text evidence="6">Component of the CCR4-NOT complex, at least composed of CRR4 and CAF1 proteins.</text>
</comment>
<keyword evidence="10" id="KW-0479">Metal-binding</keyword>
<evidence type="ECO:0000256" key="3">
    <source>
        <dbReference type="ARBA" id="ARBA00004123"/>
    </source>
</evidence>
<protein>
    <recommendedName>
        <fullName evidence="7">poly(A)-specific ribonuclease</fullName>
        <ecNumber evidence="7">3.1.13.4</ecNumber>
    </recommendedName>
</protein>
<comment type="caution">
    <text evidence="21">The sequence shown here is derived from an EMBL/GenBank/DDBJ whole genome shotgun (WGS) entry which is preliminary data.</text>
</comment>
<dbReference type="GO" id="GO:0004535">
    <property type="term" value="F:poly(A)-specific ribonuclease activity"/>
    <property type="evidence" value="ECO:0007669"/>
    <property type="project" value="UniProtKB-EC"/>
</dbReference>
<dbReference type="InterPro" id="IPR036691">
    <property type="entry name" value="Endo/exonu/phosph_ase_sf"/>
</dbReference>
<evidence type="ECO:0000256" key="13">
    <source>
        <dbReference type="ARBA" id="ARBA00022839"/>
    </source>
</evidence>
<keyword evidence="22" id="KW-1185">Reference proteome</keyword>